<comment type="caution">
    <text evidence="2">The sequence shown here is derived from an EMBL/GenBank/DDBJ whole genome shotgun (WGS) entry which is preliminary data.</text>
</comment>
<dbReference type="PANTHER" id="PTHR36930">
    <property type="entry name" value="METAL-SULFUR CLUSTER BIOSYNTHESIS PROTEINS YUAD-RELATED"/>
    <property type="match status" value="1"/>
</dbReference>
<name>A0ABR8JT61_9BACT</name>
<dbReference type="SUPFAM" id="SSF50800">
    <property type="entry name" value="PK beta-barrel domain-like"/>
    <property type="match status" value="1"/>
</dbReference>
<reference evidence="2 3" key="1">
    <citation type="submission" date="2020-09" db="EMBL/GenBank/DDBJ databases">
        <authorList>
            <person name="Kim M.K."/>
        </authorList>
    </citation>
    <scope>NUCLEOTIDE SEQUENCE [LARGE SCALE GENOMIC DNA]</scope>
    <source>
        <strain evidence="2 3">BT189</strain>
    </source>
</reference>
<keyword evidence="3" id="KW-1185">Reference proteome</keyword>
<dbReference type="InterPro" id="IPR052716">
    <property type="entry name" value="MOSC_domain"/>
</dbReference>
<evidence type="ECO:0000259" key="1">
    <source>
        <dbReference type="PROSITE" id="PS51340"/>
    </source>
</evidence>
<dbReference type="PROSITE" id="PS51340">
    <property type="entry name" value="MOSC"/>
    <property type="match status" value="1"/>
</dbReference>
<dbReference type="Pfam" id="PF03473">
    <property type="entry name" value="MOSC"/>
    <property type="match status" value="1"/>
</dbReference>
<dbReference type="InterPro" id="IPR005302">
    <property type="entry name" value="MoCF_Sase_C"/>
</dbReference>
<organism evidence="2 3">
    <name type="scientific">Hymenobacter armeniacus</name>
    <dbReference type="NCBI Taxonomy" id="2771358"/>
    <lineage>
        <taxon>Bacteria</taxon>
        <taxon>Pseudomonadati</taxon>
        <taxon>Bacteroidota</taxon>
        <taxon>Cytophagia</taxon>
        <taxon>Cytophagales</taxon>
        <taxon>Hymenobacteraceae</taxon>
        <taxon>Hymenobacter</taxon>
    </lineage>
</organism>
<sequence length="171" mass="18566">MPFPFFGDDKSTVARLLATLPQTGRLEWIGQRPLRREPLLSVPEAELKTDSHMLGDHARPKTGGKRQVTLIQQEHLAAVAGYLGLNAPLDPARLRRNLAVSGLNLLALKNRQIQIGDEVILDITGECHPCSRMEEELGPGGYNAMRGHGGLTAHIAQGGTIRVGDVVRVLS</sequence>
<dbReference type="Proteomes" id="UP000606003">
    <property type="component" value="Unassembled WGS sequence"/>
</dbReference>
<accession>A0ABR8JT61</accession>
<dbReference type="Gene3D" id="2.40.33.20">
    <property type="entry name" value="PK beta-barrel domain-like"/>
    <property type="match status" value="1"/>
</dbReference>
<dbReference type="RefSeq" id="WP_190923228.1">
    <property type="nucleotide sequence ID" value="NZ_JACXAC010000002.1"/>
</dbReference>
<gene>
    <name evidence="2" type="ORF">IC234_07495</name>
</gene>
<proteinExistence type="predicted"/>
<evidence type="ECO:0000313" key="3">
    <source>
        <dbReference type="Proteomes" id="UP000606003"/>
    </source>
</evidence>
<feature type="domain" description="MOSC" evidence="1">
    <location>
        <begin position="32"/>
        <end position="170"/>
    </location>
</feature>
<dbReference type="PANTHER" id="PTHR36930:SF1">
    <property type="entry name" value="MOSC DOMAIN-CONTAINING PROTEIN"/>
    <property type="match status" value="1"/>
</dbReference>
<dbReference type="InterPro" id="IPR011037">
    <property type="entry name" value="Pyrv_Knase-like_insert_dom_sf"/>
</dbReference>
<evidence type="ECO:0000313" key="2">
    <source>
        <dbReference type="EMBL" id="MBD2721968.1"/>
    </source>
</evidence>
<protein>
    <submittedName>
        <fullName evidence="2">MOSC domain-containing protein</fullName>
    </submittedName>
</protein>
<dbReference type="EMBL" id="JACXAC010000002">
    <property type="protein sequence ID" value="MBD2721968.1"/>
    <property type="molecule type" value="Genomic_DNA"/>
</dbReference>